<feature type="non-terminal residue" evidence="1">
    <location>
        <position position="1"/>
    </location>
</feature>
<feature type="non-terminal residue" evidence="1">
    <location>
        <position position="61"/>
    </location>
</feature>
<dbReference type="Proteomes" id="UP001529510">
    <property type="component" value="Unassembled WGS sequence"/>
</dbReference>
<dbReference type="AlphaFoldDB" id="A0ABD0RBQ9"/>
<dbReference type="EMBL" id="JAMKFB020000004">
    <property type="protein sequence ID" value="KAL0195318.1"/>
    <property type="molecule type" value="Genomic_DNA"/>
</dbReference>
<reference evidence="1 2" key="1">
    <citation type="submission" date="2024-05" db="EMBL/GenBank/DDBJ databases">
        <title>Genome sequencing and assembly of Indian major carp, Cirrhinus mrigala (Hamilton, 1822).</title>
        <authorList>
            <person name="Mohindra V."/>
            <person name="Chowdhury L.M."/>
            <person name="Lal K."/>
            <person name="Jena J.K."/>
        </authorList>
    </citation>
    <scope>NUCLEOTIDE SEQUENCE [LARGE SCALE GENOMIC DNA]</scope>
    <source>
        <strain evidence="1">CM1030</strain>
        <tissue evidence="1">Blood</tissue>
    </source>
</reference>
<proteinExistence type="predicted"/>
<gene>
    <name evidence="1" type="ORF">M9458_008890</name>
</gene>
<keyword evidence="2" id="KW-1185">Reference proteome</keyword>
<sequence length="61" mass="6994">HPLPSYLDYRQNRSIKAYQTGYFHSHKIRVFEINLGAGMKHLGGACKRDSESIQLGTHFCD</sequence>
<name>A0ABD0RBQ9_CIRMR</name>
<evidence type="ECO:0000313" key="2">
    <source>
        <dbReference type="Proteomes" id="UP001529510"/>
    </source>
</evidence>
<accession>A0ABD0RBQ9</accession>
<protein>
    <submittedName>
        <fullName evidence="1">Uncharacterized protein</fullName>
    </submittedName>
</protein>
<evidence type="ECO:0000313" key="1">
    <source>
        <dbReference type="EMBL" id="KAL0195318.1"/>
    </source>
</evidence>
<organism evidence="1 2">
    <name type="scientific">Cirrhinus mrigala</name>
    <name type="common">Mrigala</name>
    <dbReference type="NCBI Taxonomy" id="683832"/>
    <lineage>
        <taxon>Eukaryota</taxon>
        <taxon>Metazoa</taxon>
        <taxon>Chordata</taxon>
        <taxon>Craniata</taxon>
        <taxon>Vertebrata</taxon>
        <taxon>Euteleostomi</taxon>
        <taxon>Actinopterygii</taxon>
        <taxon>Neopterygii</taxon>
        <taxon>Teleostei</taxon>
        <taxon>Ostariophysi</taxon>
        <taxon>Cypriniformes</taxon>
        <taxon>Cyprinidae</taxon>
        <taxon>Labeoninae</taxon>
        <taxon>Labeonini</taxon>
        <taxon>Cirrhinus</taxon>
    </lineage>
</organism>
<comment type="caution">
    <text evidence="1">The sequence shown here is derived from an EMBL/GenBank/DDBJ whole genome shotgun (WGS) entry which is preliminary data.</text>
</comment>